<dbReference type="OrthoDB" id="10646245at2759"/>
<dbReference type="KEGG" id="tva:5464338"/>
<sequence>MIPILLIRFEKLEQRSRISVCSRFRKDVSSYYNWTLPYPDLNGSCTQPTYDIATDNNNALRELNYMRWLVGFDTTTVLDENFNDQVVQCAMNCAANGRLDHYPSPTSKCYTGPAFWGCRFSNLAAAGAILNAPNALQQLIEDSGDNNLEVGHRRWIFYNGLKRTTFGGAYDSQSPLYQCAVAQRVVFGDDTPLQVLPFTAYPPPGYFPAQFVYSRFSFWAPGIPSNAEFNISVKINDEPQNLTEKYSFARVDVGDGVGGVMFSFANYIRFSKIVNKRIDIQIKCADKVYDYTIYPIDCSDKPMRTPVPTIEGDDYDKLDIGEAPKQKRQKKVAIGAGVGVSLVVIVIIILVLFIVFRHGCSHNHDNDETNNNNNNNDNNDDHSDSGENHLED</sequence>
<evidence type="ECO:0000313" key="4">
    <source>
        <dbReference type="Proteomes" id="UP000001542"/>
    </source>
</evidence>
<dbReference type="Proteomes" id="UP000001542">
    <property type="component" value="Unassembled WGS sequence"/>
</dbReference>
<dbReference type="PANTHER" id="PTHR31607">
    <property type="entry name" value="DUF1216 DOMAIN-CONTAINING PROTEIN-RELATED"/>
    <property type="match status" value="1"/>
</dbReference>
<dbReference type="AlphaFoldDB" id="A2DL39"/>
<keyword evidence="2" id="KW-0812">Transmembrane</keyword>
<feature type="compositionally biased region" description="Basic and acidic residues" evidence="1">
    <location>
        <begin position="379"/>
        <end position="392"/>
    </location>
</feature>
<organism evidence="3 4">
    <name type="scientific">Trichomonas vaginalis (strain ATCC PRA-98 / G3)</name>
    <dbReference type="NCBI Taxonomy" id="412133"/>
    <lineage>
        <taxon>Eukaryota</taxon>
        <taxon>Metamonada</taxon>
        <taxon>Parabasalia</taxon>
        <taxon>Trichomonadida</taxon>
        <taxon>Trichomonadidae</taxon>
        <taxon>Trichomonas</taxon>
    </lineage>
</organism>
<name>A2DL39_TRIV3</name>
<dbReference type="CDD" id="cd05379">
    <property type="entry name" value="CAP_bacterial"/>
    <property type="match status" value="1"/>
</dbReference>
<proteinExistence type="predicted"/>
<dbReference type="VEuPathDB" id="TrichDB:TVAGG3_0273890"/>
<feature type="region of interest" description="Disordered" evidence="1">
    <location>
        <begin position="366"/>
        <end position="392"/>
    </location>
</feature>
<dbReference type="RefSeq" id="XP_001579816.1">
    <property type="nucleotide sequence ID" value="XM_001579766.1"/>
</dbReference>
<evidence type="ECO:0008006" key="5">
    <source>
        <dbReference type="Google" id="ProtNLM"/>
    </source>
</evidence>
<dbReference type="InParanoid" id="A2DL39"/>
<gene>
    <name evidence="3" type="ORF">TVAG_294810</name>
</gene>
<dbReference type="EMBL" id="DS113214">
    <property type="protein sequence ID" value="EAY18830.1"/>
    <property type="molecule type" value="Genomic_DNA"/>
</dbReference>
<keyword evidence="4" id="KW-1185">Reference proteome</keyword>
<protein>
    <recommendedName>
        <fullName evidence="5">SCP domain-containing protein</fullName>
    </recommendedName>
</protein>
<keyword evidence="2" id="KW-1133">Transmembrane helix</keyword>
<dbReference type="PANTHER" id="PTHR31607:SF37">
    <property type="entry name" value="FOLLISTATIN-LIKE DOMAIN-CONTAINING PROTEIN"/>
    <property type="match status" value="1"/>
</dbReference>
<reference evidence="3" key="1">
    <citation type="submission" date="2006-10" db="EMBL/GenBank/DDBJ databases">
        <authorList>
            <person name="Amadeo P."/>
            <person name="Zhao Q."/>
            <person name="Wortman J."/>
            <person name="Fraser-Liggett C."/>
            <person name="Carlton J."/>
        </authorList>
    </citation>
    <scope>NUCLEOTIDE SEQUENCE</scope>
    <source>
        <strain evidence="3">G3</strain>
    </source>
</reference>
<keyword evidence="2" id="KW-0472">Membrane</keyword>
<evidence type="ECO:0000256" key="1">
    <source>
        <dbReference type="SAM" id="MobiDB-lite"/>
    </source>
</evidence>
<dbReference type="VEuPathDB" id="TrichDB:TVAG_294810"/>
<feature type="transmembrane region" description="Helical" evidence="2">
    <location>
        <begin position="332"/>
        <end position="356"/>
    </location>
</feature>
<evidence type="ECO:0000313" key="3">
    <source>
        <dbReference type="EMBL" id="EAY18830.1"/>
    </source>
</evidence>
<evidence type="ECO:0000256" key="2">
    <source>
        <dbReference type="SAM" id="Phobius"/>
    </source>
</evidence>
<reference evidence="3" key="2">
    <citation type="journal article" date="2007" name="Science">
        <title>Draft genome sequence of the sexually transmitted pathogen Trichomonas vaginalis.</title>
        <authorList>
            <person name="Carlton J.M."/>
            <person name="Hirt R.P."/>
            <person name="Silva J.C."/>
            <person name="Delcher A.L."/>
            <person name="Schatz M."/>
            <person name="Zhao Q."/>
            <person name="Wortman J.R."/>
            <person name="Bidwell S.L."/>
            <person name="Alsmark U.C.M."/>
            <person name="Besteiro S."/>
            <person name="Sicheritz-Ponten T."/>
            <person name="Noel C.J."/>
            <person name="Dacks J.B."/>
            <person name="Foster P.G."/>
            <person name="Simillion C."/>
            <person name="Van de Peer Y."/>
            <person name="Miranda-Saavedra D."/>
            <person name="Barton G.J."/>
            <person name="Westrop G.D."/>
            <person name="Mueller S."/>
            <person name="Dessi D."/>
            <person name="Fiori P.L."/>
            <person name="Ren Q."/>
            <person name="Paulsen I."/>
            <person name="Zhang H."/>
            <person name="Bastida-Corcuera F.D."/>
            <person name="Simoes-Barbosa A."/>
            <person name="Brown M.T."/>
            <person name="Hayes R.D."/>
            <person name="Mukherjee M."/>
            <person name="Okumura C.Y."/>
            <person name="Schneider R."/>
            <person name="Smith A.J."/>
            <person name="Vanacova S."/>
            <person name="Villalvazo M."/>
            <person name="Haas B.J."/>
            <person name="Pertea M."/>
            <person name="Feldblyum T.V."/>
            <person name="Utterback T.R."/>
            <person name="Shu C.L."/>
            <person name="Osoegawa K."/>
            <person name="de Jong P.J."/>
            <person name="Hrdy I."/>
            <person name="Horvathova L."/>
            <person name="Zubacova Z."/>
            <person name="Dolezal P."/>
            <person name="Malik S.B."/>
            <person name="Logsdon J.M. Jr."/>
            <person name="Henze K."/>
            <person name="Gupta A."/>
            <person name="Wang C.C."/>
            <person name="Dunne R.L."/>
            <person name="Upcroft J.A."/>
            <person name="Upcroft P."/>
            <person name="White O."/>
            <person name="Salzberg S.L."/>
            <person name="Tang P."/>
            <person name="Chiu C.-H."/>
            <person name="Lee Y.-S."/>
            <person name="Embley T.M."/>
            <person name="Coombs G.H."/>
            <person name="Mottram J.C."/>
            <person name="Tachezy J."/>
            <person name="Fraser-Liggett C.M."/>
            <person name="Johnson P.J."/>
        </authorList>
    </citation>
    <scope>NUCLEOTIDE SEQUENCE [LARGE SCALE GENOMIC DNA]</scope>
    <source>
        <strain evidence="3">G3</strain>
    </source>
</reference>
<accession>A2DL39</accession>